<accession>A0A3L8Q2L5</accession>
<keyword evidence="3" id="KW-1185">Reference proteome</keyword>
<gene>
    <name evidence="2" type="ORF">DV515_00020036</name>
</gene>
<feature type="signal peptide" evidence="1">
    <location>
        <begin position="1"/>
        <end position="23"/>
    </location>
</feature>
<evidence type="ECO:0000313" key="3">
    <source>
        <dbReference type="Proteomes" id="UP000276834"/>
    </source>
</evidence>
<comment type="caution">
    <text evidence="2">The sequence shown here is derived from an EMBL/GenBank/DDBJ whole genome shotgun (WGS) entry which is preliminary data.</text>
</comment>
<reference evidence="2 3" key="1">
    <citation type="journal article" date="2018" name="Proc. R. Soc. B">
        <title>A non-coding region near Follistatin controls head colour polymorphism in the Gouldian finch.</title>
        <authorList>
            <person name="Toomey M.B."/>
            <person name="Marques C.I."/>
            <person name="Andrade P."/>
            <person name="Araujo P.M."/>
            <person name="Sabatino S."/>
            <person name="Gazda M.A."/>
            <person name="Afonso S."/>
            <person name="Lopes R.J."/>
            <person name="Corbo J.C."/>
            <person name="Carneiro M."/>
        </authorList>
    </citation>
    <scope>NUCLEOTIDE SEQUENCE [LARGE SCALE GENOMIC DNA]</scope>
    <source>
        <strain evidence="2">Red01</strain>
        <tissue evidence="2">Muscle</tissue>
    </source>
</reference>
<dbReference type="Proteomes" id="UP000276834">
    <property type="component" value="Unassembled WGS sequence"/>
</dbReference>
<proteinExistence type="predicted"/>
<sequence length="81" mass="8790">MAAWEGGWVALCALLEMIPELIPELIPDFCSGMIQDLPLHLPFQGGNGNSVGKGRKNPGKIPVWGDKMAACKAGWVVLCWR</sequence>
<dbReference type="EMBL" id="QUSF01017812">
    <property type="protein sequence ID" value="RLV61790.1"/>
    <property type="molecule type" value="Genomic_DNA"/>
</dbReference>
<name>A0A3L8Q2L5_CHLGU</name>
<evidence type="ECO:0000256" key="1">
    <source>
        <dbReference type="SAM" id="SignalP"/>
    </source>
</evidence>
<organism evidence="2 3">
    <name type="scientific">Chloebia gouldiae</name>
    <name type="common">Gouldian finch</name>
    <name type="synonym">Erythrura gouldiae</name>
    <dbReference type="NCBI Taxonomy" id="44316"/>
    <lineage>
        <taxon>Eukaryota</taxon>
        <taxon>Metazoa</taxon>
        <taxon>Chordata</taxon>
        <taxon>Craniata</taxon>
        <taxon>Vertebrata</taxon>
        <taxon>Euteleostomi</taxon>
        <taxon>Archelosauria</taxon>
        <taxon>Archosauria</taxon>
        <taxon>Dinosauria</taxon>
        <taxon>Saurischia</taxon>
        <taxon>Theropoda</taxon>
        <taxon>Coelurosauria</taxon>
        <taxon>Aves</taxon>
        <taxon>Neognathae</taxon>
        <taxon>Neoaves</taxon>
        <taxon>Telluraves</taxon>
        <taxon>Australaves</taxon>
        <taxon>Passeriformes</taxon>
        <taxon>Passeroidea</taxon>
        <taxon>Passeridae</taxon>
        <taxon>Chloebia</taxon>
    </lineage>
</organism>
<protein>
    <submittedName>
        <fullName evidence="2">Uncharacterized protein</fullName>
    </submittedName>
</protein>
<keyword evidence="1" id="KW-0732">Signal</keyword>
<evidence type="ECO:0000313" key="2">
    <source>
        <dbReference type="EMBL" id="RLV61790.1"/>
    </source>
</evidence>
<feature type="chain" id="PRO_5018118526" evidence="1">
    <location>
        <begin position="24"/>
        <end position="81"/>
    </location>
</feature>
<dbReference type="AlphaFoldDB" id="A0A3L8Q2L5"/>